<evidence type="ECO:0000313" key="15">
    <source>
        <dbReference type="EMBL" id="CAL5228895.1"/>
    </source>
</evidence>
<evidence type="ECO:0000256" key="4">
    <source>
        <dbReference type="ARBA" id="ARBA00007983"/>
    </source>
</evidence>
<evidence type="ECO:0000259" key="12">
    <source>
        <dbReference type="Pfam" id="PF01179"/>
    </source>
</evidence>
<dbReference type="PROSITE" id="PS01164">
    <property type="entry name" value="COPPER_AMINE_OXID_1"/>
    <property type="match status" value="1"/>
</dbReference>
<comment type="caution">
    <text evidence="15">The sequence shown here is derived from an EMBL/GenBank/DDBJ whole genome shotgun (WGS) entry which is preliminary data.</text>
</comment>
<protein>
    <recommendedName>
        <fullName evidence="11">Amine oxidase</fullName>
        <ecNumber evidence="11">1.4.3.-</ecNumber>
    </recommendedName>
</protein>
<comment type="cofactor">
    <cofactor evidence="11">
        <name>Cu cation</name>
        <dbReference type="ChEBI" id="CHEBI:23378"/>
    </cofactor>
    <text evidence="11">Contains 1 topaquinone per subunit.</text>
</comment>
<dbReference type="EMBL" id="CAXHTA020000019">
    <property type="protein sequence ID" value="CAL5228895.1"/>
    <property type="molecule type" value="Genomic_DNA"/>
</dbReference>
<comment type="cofactor">
    <cofactor evidence="1">
        <name>Cu cation</name>
        <dbReference type="ChEBI" id="CHEBI:23378"/>
    </cofactor>
</comment>
<feature type="domain" description="Copper amine oxidase N2-terminal" evidence="13">
    <location>
        <begin position="13"/>
        <end position="82"/>
    </location>
</feature>
<dbReference type="SUPFAM" id="SSF49998">
    <property type="entry name" value="Amine oxidase catalytic domain"/>
    <property type="match status" value="1"/>
</dbReference>
<comment type="subunit">
    <text evidence="5">Homodimer.</text>
</comment>
<dbReference type="PANTHER" id="PTHR10638:SF86">
    <property type="entry name" value="COPPER AMINE OXIDASE 1-RELATED"/>
    <property type="match status" value="1"/>
</dbReference>
<comment type="cofactor">
    <cofactor evidence="2">
        <name>Mn(2+)</name>
        <dbReference type="ChEBI" id="CHEBI:29035"/>
    </cofactor>
</comment>
<dbReference type="Pfam" id="PF02727">
    <property type="entry name" value="Cu_amine_oxidN2"/>
    <property type="match status" value="1"/>
</dbReference>
<comment type="similarity">
    <text evidence="4 11">Belongs to the copper/topaquinone oxidase family.</text>
</comment>
<organism evidence="15 16">
    <name type="scientific">Coccomyxa viridis</name>
    <dbReference type="NCBI Taxonomy" id="1274662"/>
    <lineage>
        <taxon>Eukaryota</taxon>
        <taxon>Viridiplantae</taxon>
        <taxon>Chlorophyta</taxon>
        <taxon>core chlorophytes</taxon>
        <taxon>Trebouxiophyceae</taxon>
        <taxon>Trebouxiophyceae incertae sedis</taxon>
        <taxon>Coccomyxaceae</taxon>
        <taxon>Coccomyxa</taxon>
    </lineage>
</organism>
<keyword evidence="8 11" id="KW-0560">Oxidoreductase</keyword>
<evidence type="ECO:0000259" key="13">
    <source>
        <dbReference type="Pfam" id="PF02727"/>
    </source>
</evidence>
<evidence type="ECO:0000256" key="7">
    <source>
        <dbReference type="ARBA" id="ARBA00022772"/>
    </source>
</evidence>
<sequence length="694" mass="76401">MAVSDTVDSATSHPLDPLSAVEIHRVAELCRAYAEQHGCGPIRFNTIGLKEPTKAALLAFEAGKSRPPRVAEVVLTQPPKSNPIEVDVDLGAEAVTSFQKLDGVLASVILDDFFDVGEIALKSAPEVIKLCTDFGIPSMDHVAIDCWPMHPVQIENDLADSTQRRIMGLMYYRSTDLDNIYAHPLPWVPIMDVSTKKIIQIDCAWKGQPPFAKQDFNYHHKLVGPTRTDIKPLNILQPEGPSFSVEGNLIKWQKWHIRIGFTWREGLVIYNVNYEDEGRLRPILFRASIAEMAVPYAESQEPFHRRLAFDIGDLGLGVLTNSLELGCDCLGSIHYFDALMANSKGEPFEIKKAVCLHEEDAGIVWKHTELRTMHPESRRSRRLVISTMATVANYEYGFNWYFGQDGTIEHEVKLTGEVSTTLASPADGTNPKHGTMVAPNVVAAYHQHLFCARLDMAVDDPEGGKGLVVSEVEAELLPAGKDNPWGNAFVKKETDLVDESTSGRIVDCLKARFWKIKNPAVCHEYSGHPIAYKLMPANTQLLLAQPGTTTAVRASFATKSLWVTPYSEEERFPGGNYPLQNVDTGGVAEWVKQGRSIAAGTDPVVWHVYGATHLVRPEDFPVMPVETVGFHLKPVGFFKHNPALDLPRTINTASKLASQCCGALSANGQNGHASGHANGHAAILAEPRVATIEE</sequence>
<evidence type="ECO:0000256" key="11">
    <source>
        <dbReference type="RuleBase" id="RU000672"/>
    </source>
</evidence>
<evidence type="ECO:0000256" key="10">
    <source>
        <dbReference type="ARBA" id="ARBA00023211"/>
    </source>
</evidence>
<dbReference type="SUPFAM" id="SSF54416">
    <property type="entry name" value="Amine oxidase N-terminal region"/>
    <property type="match status" value="2"/>
</dbReference>
<evidence type="ECO:0000256" key="1">
    <source>
        <dbReference type="ARBA" id="ARBA00001935"/>
    </source>
</evidence>
<dbReference type="PANTHER" id="PTHR10638">
    <property type="entry name" value="COPPER AMINE OXIDASE"/>
    <property type="match status" value="1"/>
</dbReference>
<evidence type="ECO:0000256" key="6">
    <source>
        <dbReference type="ARBA" id="ARBA00022723"/>
    </source>
</evidence>
<feature type="domain" description="Copper amine oxidase catalytic" evidence="12">
    <location>
        <begin position="233"/>
        <end position="644"/>
    </location>
</feature>
<feature type="domain" description="Copper amine oxidase N3-terminal" evidence="14">
    <location>
        <begin position="108"/>
        <end position="202"/>
    </location>
</feature>
<evidence type="ECO:0000313" key="16">
    <source>
        <dbReference type="Proteomes" id="UP001497392"/>
    </source>
</evidence>
<proteinExistence type="inferred from homology"/>
<name>A0ABP1GC70_9CHLO</name>
<evidence type="ECO:0000259" key="14">
    <source>
        <dbReference type="Pfam" id="PF02728"/>
    </source>
</evidence>
<comment type="cofactor">
    <cofactor evidence="3">
        <name>Zn(2+)</name>
        <dbReference type="ChEBI" id="CHEBI:29105"/>
    </cofactor>
</comment>
<dbReference type="Pfam" id="PF01179">
    <property type="entry name" value="Cu_amine_oxid"/>
    <property type="match status" value="1"/>
</dbReference>
<dbReference type="Gene3D" id="2.70.98.20">
    <property type="entry name" value="Copper amine oxidase, catalytic domain"/>
    <property type="match status" value="1"/>
</dbReference>
<dbReference type="Proteomes" id="UP001497392">
    <property type="component" value="Unassembled WGS sequence"/>
</dbReference>
<evidence type="ECO:0000256" key="8">
    <source>
        <dbReference type="ARBA" id="ARBA00023002"/>
    </source>
</evidence>
<dbReference type="InterPro" id="IPR000269">
    <property type="entry name" value="Cu_amine_oxidase"/>
</dbReference>
<comment type="PTM">
    <text evidence="11">Topaquinone (TPQ) is generated by copper-dependent autoxidation of a specific tyrosyl residue.</text>
</comment>
<dbReference type="InterPro" id="IPR049948">
    <property type="entry name" value="Cu_Am_ox_TPQ-bd"/>
</dbReference>
<dbReference type="InterPro" id="IPR015798">
    <property type="entry name" value="Cu_amine_oxidase_C"/>
</dbReference>
<dbReference type="InterPro" id="IPR015802">
    <property type="entry name" value="Cu_amine_oxidase_N3"/>
</dbReference>
<keyword evidence="6 11" id="KW-0479">Metal-binding</keyword>
<dbReference type="NCBIfam" id="NF008559">
    <property type="entry name" value="PRK11504.1"/>
    <property type="match status" value="1"/>
</dbReference>
<keyword evidence="9 11" id="KW-0186">Copper</keyword>
<dbReference type="Pfam" id="PF02728">
    <property type="entry name" value="Cu_amine_oxidN3"/>
    <property type="match status" value="1"/>
</dbReference>
<evidence type="ECO:0000256" key="5">
    <source>
        <dbReference type="ARBA" id="ARBA00011738"/>
    </source>
</evidence>
<dbReference type="InterPro" id="IPR015800">
    <property type="entry name" value="Cu_amine_oxidase_N2"/>
</dbReference>
<gene>
    <name evidence="15" type="primary">g12112</name>
    <name evidence="15" type="ORF">VP750_LOCUS10801</name>
</gene>
<dbReference type="InterPro" id="IPR036460">
    <property type="entry name" value="Cu_amine_oxidase_C_sf"/>
</dbReference>
<accession>A0ABP1GC70</accession>
<reference evidence="15 16" key="1">
    <citation type="submission" date="2024-06" db="EMBL/GenBank/DDBJ databases">
        <authorList>
            <person name="Kraege A."/>
            <person name="Thomma B."/>
        </authorList>
    </citation>
    <scope>NUCLEOTIDE SEQUENCE [LARGE SCALE GENOMIC DNA]</scope>
</reference>
<evidence type="ECO:0000256" key="2">
    <source>
        <dbReference type="ARBA" id="ARBA00001936"/>
    </source>
</evidence>
<keyword evidence="10" id="KW-0464">Manganese</keyword>
<dbReference type="EC" id="1.4.3.-" evidence="11"/>
<keyword evidence="16" id="KW-1185">Reference proteome</keyword>
<evidence type="ECO:0000256" key="3">
    <source>
        <dbReference type="ARBA" id="ARBA00001947"/>
    </source>
</evidence>
<evidence type="ECO:0000256" key="9">
    <source>
        <dbReference type="ARBA" id="ARBA00023008"/>
    </source>
</evidence>
<keyword evidence="7 11" id="KW-0801">TPQ</keyword>
<dbReference type="InterPro" id="IPR016182">
    <property type="entry name" value="Cu_amine_oxidase_N-reg"/>
</dbReference>
<dbReference type="Gene3D" id="3.10.450.40">
    <property type="match status" value="2"/>
</dbReference>